<evidence type="ECO:0000313" key="1">
    <source>
        <dbReference type="EMBL" id="QDB73258.1"/>
    </source>
</evidence>
<sequence length="174" mass="20367">MLSENFQKAQWSFLLTGAIASHMHRFDPKDSYLDTISTFYRHVTVENIIEIDDDYVDFTLAHRKMHSYSFRIYVTDGVNVVDVFSSILRLFRRYVNGVLNPWDRDHLLQFARTDMALYQGPDNMHCLNDGFVDQMGYTRIFTIDKNGALVHEDVCIDMFEASYSLDIPCQTRTK</sequence>
<keyword evidence="2" id="KW-1185">Reference proteome</keyword>
<reference evidence="1 2" key="1">
    <citation type="submission" date="2019-04" db="EMBL/GenBank/DDBJ databases">
        <authorList>
            <person name="Gao M."/>
            <person name="Bai C."/>
            <person name="Tong Y."/>
            <person name="Xu X."/>
        </authorList>
    </citation>
    <scope>NUCLEOTIDE SEQUENCE [LARGE SCALE GENOMIC DNA]</scope>
    <source>
        <strain evidence="1 2">Vibrio alginolyticus VA1</strain>
    </source>
</reference>
<dbReference type="EMBL" id="MK795384">
    <property type="protein sequence ID" value="QDB73258.1"/>
    <property type="molecule type" value="Genomic_DNA"/>
</dbReference>
<dbReference type="Proteomes" id="UP000318470">
    <property type="component" value="Segment"/>
</dbReference>
<proteinExistence type="predicted"/>
<dbReference type="GeneID" id="55616095"/>
<dbReference type="RefSeq" id="YP_009845732.1">
    <property type="nucleotide sequence ID" value="NC_048765.1"/>
</dbReference>
<evidence type="ECO:0000313" key="2">
    <source>
        <dbReference type="Proteomes" id="UP000318470"/>
    </source>
</evidence>
<organism evidence="1 2">
    <name type="scientific">Vibrio phage VAP7</name>
    <dbReference type="NCBI Taxonomy" id="2584487"/>
    <lineage>
        <taxon>Viruses</taxon>
        <taxon>Duplodnaviria</taxon>
        <taxon>Heunggongvirae</taxon>
        <taxon>Uroviricota</taxon>
        <taxon>Caudoviricetes</taxon>
        <taxon>Pantevenvirales</taxon>
        <taxon>Ackermannviridae</taxon>
        <taxon>Vapseptimavirus</taxon>
        <taxon>Vapseptimavirus VAP7</taxon>
    </lineage>
</organism>
<accession>A0A4Y5TV96</accession>
<name>A0A4Y5TV96_9CAUD</name>
<dbReference type="KEGG" id="vg:55616095"/>
<protein>
    <submittedName>
        <fullName evidence="1">Asparagine synthase</fullName>
    </submittedName>
</protein>